<dbReference type="EC" id="2.7.13.3" evidence="2"/>
<accession>A0A517XPJ8</accession>
<keyword evidence="5" id="KW-0547">Nucleotide-binding</keyword>
<evidence type="ECO:0000313" key="12">
    <source>
        <dbReference type="Proteomes" id="UP000319576"/>
    </source>
</evidence>
<keyword evidence="7" id="KW-0067">ATP-binding</keyword>
<dbReference type="InterPro" id="IPR005467">
    <property type="entry name" value="His_kinase_dom"/>
</dbReference>
<evidence type="ECO:0000256" key="9">
    <source>
        <dbReference type="SAM" id="Phobius"/>
    </source>
</evidence>
<dbReference type="InterPro" id="IPR003661">
    <property type="entry name" value="HisK_dim/P_dom"/>
</dbReference>
<keyword evidence="3" id="KW-0597">Phosphoprotein</keyword>
<gene>
    <name evidence="11" type="primary">zraS_1</name>
    <name evidence="11" type="ORF">ETAA1_13400</name>
</gene>
<dbReference type="SMART" id="SM00388">
    <property type="entry name" value="HisKA"/>
    <property type="match status" value="1"/>
</dbReference>
<keyword evidence="9" id="KW-0472">Membrane</keyword>
<evidence type="ECO:0000256" key="1">
    <source>
        <dbReference type="ARBA" id="ARBA00000085"/>
    </source>
</evidence>
<dbReference type="EMBL" id="CP036273">
    <property type="protein sequence ID" value="QDU19416.1"/>
    <property type="molecule type" value="Genomic_DNA"/>
</dbReference>
<keyword evidence="9" id="KW-0812">Transmembrane</keyword>
<dbReference type="InterPro" id="IPR036097">
    <property type="entry name" value="HisK_dim/P_sf"/>
</dbReference>
<name>A0A517XPJ8_9BACT</name>
<comment type="catalytic activity">
    <reaction evidence="1">
        <text>ATP + protein L-histidine = ADP + protein N-phospho-L-histidine.</text>
        <dbReference type="EC" id="2.7.13.3"/>
    </reaction>
</comment>
<evidence type="ECO:0000313" key="11">
    <source>
        <dbReference type="EMBL" id="QDU19416.1"/>
    </source>
</evidence>
<dbReference type="GO" id="GO:0000155">
    <property type="term" value="F:phosphorelay sensor kinase activity"/>
    <property type="evidence" value="ECO:0007669"/>
    <property type="project" value="InterPro"/>
</dbReference>
<dbReference type="Proteomes" id="UP000319576">
    <property type="component" value="Chromosome"/>
</dbReference>
<evidence type="ECO:0000256" key="2">
    <source>
        <dbReference type="ARBA" id="ARBA00012438"/>
    </source>
</evidence>
<feature type="domain" description="Histidine kinase" evidence="10">
    <location>
        <begin position="272"/>
        <end position="479"/>
    </location>
</feature>
<keyword evidence="12" id="KW-1185">Reference proteome</keyword>
<feature type="transmembrane region" description="Helical" evidence="9">
    <location>
        <begin position="178"/>
        <end position="200"/>
    </location>
</feature>
<dbReference type="GO" id="GO:0005524">
    <property type="term" value="F:ATP binding"/>
    <property type="evidence" value="ECO:0007669"/>
    <property type="project" value="UniProtKB-KW"/>
</dbReference>
<evidence type="ECO:0000256" key="8">
    <source>
        <dbReference type="ARBA" id="ARBA00023012"/>
    </source>
</evidence>
<sequence>MKPRLVPRLLLPVLALSVLLLVTAVGSAWYLRSIQRQLSTALEENVASVVSGQRLESTVREIDASLDRYLITGDPAHLEAVPDLAERGRDALREAEAWAFTDRERELMGRARAGYVRLASGAGEAARTPRAPDTRGRVAAVAVLPESEILGPAREYRRLNEDALAGTSRATHELADRLTVVLLALGLCGAGGGLLGGWVLTTGLRRSIELTEGRMRGAAARLRSVVAVPGADGDPAEAVEVSVTAVLDRLRQVERDALRAEQLALVGQMAAGVAHEVRNPLMAIKLLVQAAADPHRAAPFRPRDLAVIEGEIVRLEGIVSGFLDFARPPAPDKQVVDLAPVVTGAVAAFRGRADLQKVALVVDVSAAAPAVHADPNQLRQVLHNLVGNALDAQPGGGEVRVTAAAAGGDVEVRVEDRGGGPPADLGERIFDPFVSTKPTGVGLGLSICRRIVESHGGAIRAVARPGGGAVFTVRLPRGS</sequence>
<dbReference type="KEGG" id="uli:ETAA1_13400"/>
<dbReference type="PANTHER" id="PTHR43065">
    <property type="entry name" value="SENSOR HISTIDINE KINASE"/>
    <property type="match status" value="1"/>
</dbReference>
<evidence type="ECO:0000256" key="6">
    <source>
        <dbReference type="ARBA" id="ARBA00022777"/>
    </source>
</evidence>
<dbReference type="SUPFAM" id="SSF47384">
    <property type="entry name" value="Homodimeric domain of signal transducing histidine kinase"/>
    <property type="match status" value="1"/>
</dbReference>
<dbReference type="PROSITE" id="PS50109">
    <property type="entry name" value="HIS_KIN"/>
    <property type="match status" value="1"/>
</dbReference>
<dbReference type="Pfam" id="PF00512">
    <property type="entry name" value="HisKA"/>
    <property type="match status" value="1"/>
</dbReference>
<proteinExistence type="predicted"/>
<dbReference type="CDD" id="cd00075">
    <property type="entry name" value="HATPase"/>
    <property type="match status" value="1"/>
</dbReference>
<keyword evidence="6" id="KW-0418">Kinase</keyword>
<dbReference type="SUPFAM" id="SSF55874">
    <property type="entry name" value="ATPase domain of HSP90 chaperone/DNA topoisomerase II/histidine kinase"/>
    <property type="match status" value="1"/>
</dbReference>
<keyword evidence="4 11" id="KW-0808">Transferase</keyword>
<keyword evidence="8" id="KW-0902">Two-component regulatory system</keyword>
<dbReference type="AlphaFoldDB" id="A0A517XPJ8"/>
<keyword evidence="9" id="KW-1133">Transmembrane helix</keyword>
<dbReference type="OrthoDB" id="9815750at2"/>
<protein>
    <recommendedName>
        <fullName evidence="2">histidine kinase</fullName>
        <ecNumber evidence="2">2.7.13.3</ecNumber>
    </recommendedName>
</protein>
<dbReference type="RefSeq" id="WP_145235394.1">
    <property type="nucleotide sequence ID" value="NZ_CP036273.1"/>
</dbReference>
<dbReference type="SMART" id="SM00387">
    <property type="entry name" value="HATPase_c"/>
    <property type="match status" value="1"/>
</dbReference>
<dbReference type="Gene3D" id="1.10.287.130">
    <property type="match status" value="1"/>
</dbReference>
<dbReference type="InterPro" id="IPR003594">
    <property type="entry name" value="HATPase_dom"/>
</dbReference>
<evidence type="ECO:0000256" key="3">
    <source>
        <dbReference type="ARBA" id="ARBA00022553"/>
    </source>
</evidence>
<organism evidence="11 12">
    <name type="scientific">Urbifossiella limnaea</name>
    <dbReference type="NCBI Taxonomy" id="2528023"/>
    <lineage>
        <taxon>Bacteria</taxon>
        <taxon>Pseudomonadati</taxon>
        <taxon>Planctomycetota</taxon>
        <taxon>Planctomycetia</taxon>
        <taxon>Gemmatales</taxon>
        <taxon>Gemmataceae</taxon>
        <taxon>Urbifossiella</taxon>
    </lineage>
</organism>
<evidence type="ECO:0000256" key="5">
    <source>
        <dbReference type="ARBA" id="ARBA00022741"/>
    </source>
</evidence>
<evidence type="ECO:0000256" key="4">
    <source>
        <dbReference type="ARBA" id="ARBA00022679"/>
    </source>
</evidence>
<dbReference type="PRINTS" id="PR00344">
    <property type="entry name" value="BCTRLSENSOR"/>
</dbReference>
<evidence type="ECO:0000259" key="10">
    <source>
        <dbReference type="PROSITE" id="PS50109"/>
    </source>
</evidence>
<dbReference type="Pfam" id="PF02518">
    <property type="entry name" value="HATPase_c"/>
    <property type="match status" value="1"/>
</dbReference>
<dbReference type="InterPro" id="IPR036890">
    <property type="entry name" value="HATPase_C_sf"/>
</dbReference>
<dbReference type="InterPro" id="IPR004358">
    <property type="entry name" value="Sig_transdc_His_kin-like_C"/>
</dbReference>
<dbReference type="Gene3D" id="3.30.565.10">
    <property type="entry name" value="Histidine kinase-like ATPase, C-terminal domain"/>
    <property type="match status" value="1"/>
</dbReference>
<dbReference type="CDD" id="cd00082">
    <property type="entry name" value="HisKA"/>
    <property type="match status" value="1"/>
</dbReference>
<reference evidence="11 12" key="1">
    <citation type="submission" date="2019-02" db="EMBL/GenBank/DDBJ databases">
        <title>Deep-cultivation of Planctomycetes and their phenomic and genomic characterization uncovers novel biology.</title>
        <authorList>
            <person name="Wiegand S."/>
            <person name="Jogler M."/>
            <person name="Boedeker C."/>
            <person name="Pinto D."/>
            <person name="Vollmers J."/>
            <person name="Rivas-Marin E."/>
            <person name="Kohn T."/>
            <person name="Peeters S.H."/>
            <person name="Heuer A."/>
            <person name="Rast P."/>
            <person name="Oberbeckmann S."/>
            <person name="Bunk B."/>
            <person name="Jeske O."/>
            <person name="Meyerdierks A."/>
            <person name="Storesund J.E."/>
            <person name="Kallscheuer N."/>
            <person name="Luecker S."/>
            <person name="Lage O.M."/>
            <person name="Pohl T."/>
            <person name="Merkel B.J."/>
            <person name="Hornburger P."/>
            <person name="Mueller R.-W."/>
            <person name="Bruemmer F."/>
            <person name="Labrenz M."/>
            <person name="Spormann A.M."/>
            <person name="Op den Camp H."/>
            <person name="Overmann J."/>
            <person name="Amann R."/>
            <person name="Jetten M.S.M."/>
            <person name="Mascher T."/>
            <person name="Medema M.H."/>
            <person name="Devos D.P."/>
            <person name="Kaster A.-K."/>
            <person name="Ovreas L."/>
            <person name="Rohde M."/>
            <person name="Galperin M.Y."/>
            <person name="Jogler C."/>
        </authorList>
    </citation>
    <scope>NUCLEOTIDE SEQUENCE [LARGE SCALE GENOMIC DNA]</scope>
    <source>
        <strain evidence="11 12">ETA_A1</strain>
    </source>
</reference>
<evidence type="ECO:0000256" key="7">
    <source>
        <dbReference type="ARBA" id="ARBA00022840"/>
    </source>
</evidence>
<dbReference type="PANTHER" id="PTHR43065:SF10">
    <property type="entry name" value="PEROXIDE STRESS-ACTIVATED HISTIDINE KINASE MAK3"/>
    <property type="match status" value="1"/>
</dbReference>